<dbReference type="SUPFAM" id="SSF161098">
    <property type="entry name" value="MetI-like"/>
    <property type="match status" value="1"/>
</dbReference>
<dbReference type="GO" id="GO:0006865">
    <property type="term" value="P:amino acid transport"/>
    <property type="evidence" value="ECO:0007669"/>
    <property type="project" value="UniProtKB-KW"/>
</dbReference>
<keyword evidence="8 9" id="KW-0472">Membrane</keyword>
<feature type="transmembrane region" description="Helical" evidence="9">
    <location>
        <begin position="128"/>
        <end position="144"/>
    </location>
</feature>
<feature type="transmembrane region" description="Helical" evidence="9">
    <location>
        <begin position="41"/>
        <end position="63"/>
    </location>
</feature>
<feature type="transmembrane region" description="Helical" evidence="9">
    <location>
        <begin position="336"/>
        <end position="355"/>
    </location>
</feature>
<comment type="similarity">
    <text evidence="2">Belongs to the binding-protein-dependent transport system permease family. HisMQ subfamily.</text>
</comment>
<evidence type="ECO:0000313" key="11">
    <source>
        <dbReference type="EMBL" id="ELY21903.1"/>
    </source>
</evidence>
<comment type="subcellular location">
    <subcellularLocation>
        <location evidence="1">Cell inner membrane</location>
        <topology evidence="1">Multi-pass membrane protein</topology>
    </subcellularLocation>
    <subcellularLocation>
        <location evidence="9">Cell membrane</location>
        <topology evidence="9">Multi-pass membrane protein</topology>
    </subcellularLocation>
</comment>
<dbReference type="Proteomes" id="UP000011651">
    <property type="component" value="Unassembled WGS sequence"/>
</dbReference>
<dbReference type="AlphaFoldDB" id="L9UCG9"/>
<dbReference type="PROSITE" id="PS50928">
    <property type="entry name" value="ABC_TM1"/>
    <property type="match status" value="1"/>
</dbReference>
<dbReference type="PANTHER" id="PTHR30614:SF41">
    <property type="entry name" value="INNER MEMBRANE AMINO-ACID ABC TRANSPORTER PERMEASE PROTEIN YHDY"/>
    <property type="match status" value="1"/>
</dbReference>
<dbReference type="InterPro" id="IPR035906">
    <property type="entry name" value="MetI-like_sf"/>
</dbReference>
<dbReference type="GO" id="GO:0022857">
    <property type="term" value="F:transmembrane transporter activity"/>
    <property type="evidence" value="ECO:0007669"/>
    <property type="project" value="InterPro"/>
</dbReference>
<gene>
    <name evidence="11" type="ORF">HALTITAN_1011</name>
</gene>
<keyword evidence="5 9" id="KW-0812">Transmembrane</keyword>
<dbReference type="InterPro" id="IPR010065">
    <property type="entry name" value="AA_ABC_transptr_permease_3TM"/>
</dbReference>
<protein>
    <submittedName>
        <fullName evidence="11">Binding-protein-dependent transport systems inner membrane component</fullName>
    </submittedName>
</protein>
<dbReference type="InterPro" id="IPR043429">
    <property type="entry name" value="ArtM/GltK/GlnP/TcyL/YhdX-like"/>
</dbReference>
<comment type="caution">
    <text evidence="11">The sequence shown here is derived from an EMBL/GenBank/DDBJ whole genome shotgun (WGS) entry which is preliminary data.</text>
</comment>
<feature type="transmembrane region" description="Helical" evidence="9">
    <location>
        <begin position="159"/>
        <end position="184"/>
    </location>
</feature>
<organism evidence="11 12">
    <name type="scientific">Vreelandella titanicae BH1</name>
    <dbReference type="NCBI Taxonomy" id="1204738"/>
    <lineage>
        <taxon>Bacteria</taxon>
        <taxon>Pseudomonadati</taxon>
        <taxon>Pseudomonadota</taxon>
        <taxon>Gammaproteobacteria</taxon>
        <taxon>Oceanospirillales</taxon>
        <taxon>Halomonadaceae</taxon>
        <taxon>Vreelandella</taxon>
    </lineage>
</organism>
<evidence type="ECO:0000256" key="8">
    <source>
        <dbReference type="ARBA" id="ARBA00023136"/>
    </source>
</evidence>
<keyword evidence="4" id="KW-1003">Cell membrane</keyword>
<name>L9UCG9_9GAMM</name>
<feature type="transmembrane region" description="Helical" evidence="9">
    <location>
        <begin position="307"/>
        <end position="330"/>
    </location>
</feature>
<dbReference type="GO" id="GO:0043190">
    <property type="term" value="C:ATP-binding cassette (ABC) transporter complex"/>
    <property type="evidence" value="ECO:0007669"/>
    <property type="project" value="InterPro"/>
</dbReference>
<dbReference type="CDD" id="cd06261">
    <property type="entry name" value="TM_PBP2"/>
    <property type="match status" value="1"/>
</dbReference>
<dbReference type="NCBIfam" id="TIGR01726">
    <property type="entry name" value="HEQRo_perm_3TM"/>
    <property type="match status" value="1"/>
</dbReference>
<evidence type="ECO:0000256" key="1">
    <source>
        <dbReference type="ARBA" id="ARBA00004429"/>
    </source>
</evidence>
<accession>L9UCG9</accession>
<evidence type="ECO:0000256" key="5">
    <source>
        <dbReference type="ARBA" id="ARBA00022692"/>
    </source>
</evidence>
<dbReference type="EMBL" id="AOPO01000003">
    <property type="protein sequence ID" value="ELY21903.1"/>
    <property type="molecule type" value="Genomic_DNA"/>
</dbReference>
<feature type="domain" description="ABC transmembrane type-1" evidence="10">
    <location>
        <begin position="161"/>
        <end position="355"/>
    </location>
</feature>
<evidence type="ECO:0000256" key="6">
    <source>
        <dbReference type="ARBA" id="ARBA00022970"/>
    </source>
</evidence>
<dbReference type="InterPro" id="IPR000515">
    <property type="entry name" value="MetI-like"/>
</dbReference>
<proteinExistence type="inferred from homology"/>
<dbReference type="PANTHER" id="PTHR30614">
    <property type="entry name" value="MEMBRANE COMPONENT OF AMINO ACID ABC TRANSPORTER"/>
    <property type="match status" value="1"/>
</dbReference>
<evidence type="ECO:0000256" key="4">
    <source>
        <dbReference type="ARBA" id="ARBA00022475"/>
    </source>
</evidence>
<dbReference type="Gene3D" id="1.10.3720.10">
    <property type="entry name" value="MetI-like"/>
    <property type="match status" value="1"/>
</dbReference>
<dbReference type="PATRIC" id="fig|1204738.3.peg.1518"/>
<sequence>MMTVSATQSHSGVQVPPHHPLGHQVTRWIKTQLFPTPFQSCLSLITLVLLVWFTPLALDWLLFSATFVGDSKADCIGGGACWLPVTQRIELFVYGFYPDTEIWRVNIAFGLAAAILPLLYIKQIDRRWVLGYLIVLPFLMWWLLKGGVGLPEVSSTKFAGILVTVFLGVIGMLFALPMGVLLALGRRSNKPVIKLLSVLYIELVRSVPVITLLFMASLMIQLLFPEGMTIDIFLRVLIVLIMFTAAYMAETIRGGLQGMPSGQYEAAKALGFSYWKTMGLIILPQVLRNTIPPLLTQFIGLFKETTLVVVVGVLDVVGIAMSTTAAPEWLGLEHEVYLFLALFFFTICFTLSRYARHLEKQMEKSRS</sequence>
<keyword evidence="3 9" id="KW-0813">Transport</keyword>
<feature type="transmembrane region" description="Helical" evidence="9">
    <location>
        <begin position="196"/>
        <end position="220"/>
    </location>
</feature>
<evidence type="ECO:0000256" key="9">
    <source>
        <dbReference type="RuleBase" id="RU363032"/>
    </source>
</evidence>
<evidence type="ECO:0000256" key="2">
    <source>
        <dbReference type="ARBA" id="ARBA00010072"/>
    </source>
</evidence>
<evidence type="ECO:0000256" key="3">
    <source>
        <dbReference type="ARBA" id="ARBA00022448"/>
    </source>
</evidence>
<dbReference type="Pfam" id="PF00528">
    <property type="entry name" value="BPD_transp_1"/>
    <property type="match status" value="1"/>
</dbReference>
<feature type="transmembrane region" description="Helical" evidence="9">
    <location>
        <begin position="102"/>
        <end position="121"/>
    </location>
</feature>
<keyword evidence="6" id="KW-0029">Amino-acid transport</keyword>
<evidence type="ECO:0000256" key="7">
    <source>
        <dbReference type="ARBA" id="ARBA00022989"/>
    </source>
</evidence>
<reference evidence="11 12" key="1">
    <citation type="journal article" date="2013" name="Genome Announc.">
        <title>Draft Genome of the Marine Gammaproteobacterium Halomonas titanicae.</title>
        <authorList>
            <person name="Sanchez-Porro C."/>
            <person name="de la Haba R.R."/>
            <person name="Cruz-Hernandez N."/>
            <person name="Gonzalez J.M."/>
            <person name="Reyes-Guirao C."/>
            <person name="Navarro-Sampedro L."/>
            <person name="Carballo M."/>
            <person name="Ventosa A."/>
        </authorList>
    </citation>
    <scope>NUCLEOTIDE SEQUENCE [LARGE SCALE GENOMIC DNA]</scope>
    <source>
        <strain evidence="11 12">BH1</strain>
    </source>
</reference>
<evidence type="ECO:0000313" key="12">
    <source>
        <dbReference type="Proteomes" id="UP000011651"/>
    </source>
</evidence>
<keyword evidence="7 9" id="KW-1133">Transmembrane helix</keyword>
<evidence type="ECO:0000259" key="10">
    <source>
        <dbReference type="PROSITE" id="PS50928"/>
    </source>
</evidence>
<feature type="transmembrane region" description="Helical" evidence="9">
    <location>
        <begin position="232"/>
        <end position="249"/>
    </location>
</feature>